<keyword evidence="6 12" id="KW-1133">Transmembrane helix</keyword>
<dbReference type="InterPro" id="IPR000276">
    <property type="entry name" value="GPCR_Rhodpsn"/>
</dbReference>
<evidence type="ECO:0000256" key="10">
    <source>
        <dbReference type="ARBA" id="ARBA00023224"/>
    </source>
</evidence>
<keyword evidence="5 12" id="KW-0812">Transmembrane</keyword>
<keyword evidence="8 12" id="KW-0472">Membrane</keyword>
<feature type="transmembrane region" description="Helical" evidence="12">
    <location>
        <begin position="32"/>
        <end position="56"/>
    </location>
</feature>
<evidence type="ECO:0000256" key="11">
    <source>
        <dbReference type="ARBA" id="ARBA00032251"/>
    </source>
</evidence>
<comment type="caution">
    <text evidence="14">The sequence shown here is derived from an EMBL/GenBank/DDBJ whole genome shotgun (WGS) entry which is preliminary data.</text>
</comment>
<keyword evidence="7" id="KW-0297">G-protein coupled receptor</keyword>
<dbReference type="SUPFAM" id="SSF81321">
    <property type="entry name" value="Family A G protein-coupled receptor-like"/>
    <property type="match status" value="1"/>
</dbReference>
<comment type="subcellular location">
    <subcellularLocation>
        <location evidence="2">Membrane</location>
        <topology evidence="2">Multi-pass membrane protein</topology>
    </subcellularLocation>
</comment>
<evidence type="ECO:0000313" key="14">
    <source>
        <dbReference type="EMBL" id="KAJ8868655.1"/>
    </source>
</evidence>
<evidence type="ECO:0000256" key="5">
    <source>
        <dbReference type="ARBA" id="ARBA00022692"/>
    </source>
</evidence>
<dbReference type="PRINTS" id="PR01846">
    <property type="entry name" value="TRHRFAMILY"/>
</dbReference>
<comment type="function">
    <text evidence="1">Receptor for thyrotropin-releasing hormone (TRH). Upon ligand binding, this G-protein-coupled receptor triggers activation of the phosphatidylinositol (IP3)-calcium-protein kinase C (PKC) pathway.</text>
</comment>
<keyword evidence="10" id="KW-0807">Transducer</keyword>
<protein>
    <recommendedName>
        <fullName evidence="4">Thyrotropin-releasing hormone receptor</fullName>
    </recommendedName>
    <alternativeName>
        <fullName evidence="11">Thyroliberin receptor</fullName>
    </alternativeName>
</protein>
<dbReference type="Pfam" id="PF00001">
    <property type="entry name" value="7tm_1"/>
    <property type="match status" value="1"/>
</dbReference>
<proteinExistence type="inferred from homology"/>
<dbReference type="InterPro" id="IPR017452">
    <property type="entry name" value="GPCR_Rhodpsn_7TM"/>
</dbReference>
<dbReference type="InterPro" id="IPR002120">
    <property type="entry name" value="TRH_rcpt_1"/>
</dbReference>
<dbReference type="PRINTS" id="PR00237">
    <property type="entry name" value="GPCRRHODOPSN"/>
</dbReference>
<dbReference type="PROSITE" id="PS50262">
    <property type="entry name" value="G_PROTEIN_RECEP_F1_2"/>
    <property type="match status" value="1"/>
</dbReference>
<evidence type="ECO:0000256" key="3">
    <source>
        <dbReference type="ARBA" id="ARBA00010663"/>
    </source>
</evidence>
<evidence type="ECO:0000256" key="2">
    <source>
        <dbReference type="ARBA" id="ARBA00004141"/>
    </source>
</evidence>
<evidence type="ECO:0000256" key="12">
    <source>
        <dbReference type="SAM" id="Phobius"/>
    </source>
</evidence>
<comment type="similarity">
    <text evidence="3">Belongs to the G-protein coupled receptor 1 family.</text>
</comment>
<evidence type="ECO:0000256" key="4">
    <source>
        <dbReference type="ARBA" id="ARBA00018873"/>
    </source>
</evidence>
<keyword evidence="9" id="KW-0675">Receptor</keyword>
<evidence type="ECO:0000256" key="7">
    <source>
        <dbReference type="ARBA" id="ARBA00023040"/>
    </source>
</evidence>
<evidence type="ECO:0000256" key="6">
    <source>
        <dbReference type="ARBA" id="ARBA00022989"/>
    </source>
</evidence>
<evidence type="ECO:0000256" key="8">
    <source>
        <dbReference type="ARBA" id="ARBA00023136"/>
    </source>
</evidence>
<feature type="domain" description="G-protein coupled receptors family 1 profile" evidence="13">
    <location>
        <begin position="1"/>
        <end position="146"/>
    </location>
</feature>
<dbReference type="Gene3D" id="1.20.1070.10">
    <property type="entry name" value="Rhodopsin 7-helix transmembrane proteins"/>
    <property type="match status" value="1"/>
</dbReference>
<evidence type="ECO:0000256" key="1">
    <source>
        <dbReference type="ARBA" id="ARBA00004100"/>
    </source>
</evidence>
<name>A0ABQ9G894_9NEOP</name>
<evidence type="ECO:0000256" key="9">
    <source>
        <dbReference type="ARBA" id="ARBA00023170"/>
    </source>
</evidence>
<dbReference type="PANTHER" id="PTHR24243:SF233">
    <property type="entry name" value="THYROTROPIN-RELEASING HORMONE RECEPTOR"/>
    <property type="match status" value="1"/>
</dbReference>
<dbReference type="Proteomes" id="UP001159363">
    <property type="component" value="Chromosome 13"/>
</dbReference>
<reference evidence="14 15" key="1">
    <citation type="submission" date="2023-02" db="EMBL/GenBank/DDBJ databases">
        <title>LHISI_Scaffold_Assembly.</title>
        <authorList>
            <person name="Stuart O.P."/>
            <person name="Cleave R."/>
            <person name="Magrath M.J.L."/>
            <person name="Mikheyev A.S."/>
        </authorList>
    </citation>
    <scope>NUCLEOTIDE SEQUENCE [LARGE SCALE GENOMIC DNA]</scope>
    <source>
        <strain evidence="14">Daus_M_001</strain>
        <tissue evidence="14">Leg muscle</tissue>
    </source>
</reference>
<evidence type="ECO:0000313" key="15">
    <source>
        <dbReference type="Proteomes" id="UP001159363"/>
    </source>
</evidence>
<accession>A0ABQ9G894</accession>
<keyword evidence="15" id="KW-1185">Reference proteome</keyword>
<dbReference type="EMBL" id="JARBHB010000014">
    <property type="protein sequence ID" value="KAJ8868655.1"/>
    <property type="molecule type" value="Genomic_DNA"/>
</dbReference>
<dbReference type="PANTHER" id="PTHR24243">
    <property type="entry name" value="G-PROTEIN COUPLED RECEPTOR"/>
    <property type="match status" value="1"/>
</dbReference>
<feature type="transmembrane region" description="Helical" evidence="12">
    <location>
        <begin position="83"/>
        <end position="110"/>
    </location>
</feature>
<sequence length="318" mass="36099">MLVIAEYMHVKYPGGSEVAICLTEAGTFWTQFFFIMVISVFFFVPLGVLLVLYAVIARHLMADPGSTPAKGTDSHNLRARRQVVLMLGTVVLCFFICLMPFRVLTLWIVVVPHQAVVDLGGVAYYNILFFSRVMHYLNSAVNPILYNLMSSKFRAGFMKLCGLRRREVSLWTRRRRWRYRNNTLTTSLSCTSSRRYTSQRVDQRVSPDLSWRSISVDSRASVKTSSPDRFSRISADSKVASLRHSSDCRPLARGNSPLYVDGRKLPTAVRIRYPVEALQNGSDSEASTSFRKNVIIRSSILNSHKRIEECSANTESYV</sequence>
<evidence type="ECO:0000259" key="13">
    <source>
        <dbReference type="PROSITE" id="PS50262"/>
    </source>
</evidence>
<gene>
    <name evidence="14" type="ORF">PR048_030194</name>
</gene>
<organism evidence="14 15">
    <name type="scientific">Dryococelus australis</name>
    <dbReference type="NCBI Taxonomy" id="614101"/>
    <lineage>
        <taxon>Eukaryota</taxon>
        <taxon>Metazoa</taxon>
        <taxon>Ecdysozoa</taxon>
        <taxon>Arthropoda</taxon>
        <taxon>Hexapoda</taxon>
        <taxon>Insecta</taxon>
        <taxon>Pterygota</taxon>
        <taxon>Neoptera</taxon>
        <taxon>Polyneoptera</taxon>
        <taxon>Phasmatodea</taxon>
        <taxon>Verophasmatodea</taxon>
        <taxon>Anareolatae</taxon>
        <taxon>Phasmatidae</taxon>
        <taxon>Eurycanthinae</taxon>
        <taxon>Dryococelus</taxon>
    </lineage>
</organism>